<organism evidence="2 3">
    <name type="scientific">Apiospora marii</name>
    <dbReference type="NCBI Taxonomy" id="335849"/>
    <lineage>
        <taxon>Eukaryota</taxon>
        <taxon>Fungi</taxon>
        <taxon>Dikarya</taxon>
        <taxon>Ascomycota</taxon>
        <taxon>Pezizomycotina</taxon>
        <taxon>Sordariomycetes</taxon>
        <taxon>Xylariomycetidae</taxon>
        <taxon>Amphisphaeriales</taxon>
        <taxon>Apiosporaceae</taxon>
        <taxon>Apiospora</taxon>
    </lineage>
</organism>
<dbReference type="Proteomes" id="UP001396898">
    <property type="component" value="Unassembled WGS sequence"/>
</dbReference>
<reference evidence="2 3" key="1">
    <citation type="submission" date="2023-01" db="EMBL/GenBank/DDBJ databases">
        <title>Analysis of 21 Apiospora genomes using comparative genomics revels a genus with tremendous synthesis potential of carbohydrate active enzymes and secondary metabolites.</title>
        <authorList>
            <person name="Sorensen T."/>
        </authorList>
    </citation>
    <scope>NUCLEOTIDE SEQUENCE [LARGE SCALE GENOMIC DNA]</scope>
    <source>
        <strain evidence="2 3">CBS 20057</strain>
    </source>
</reference>
<name>A0ABR1T390_9PEZI</name>
<dbReference type="EMBL" id="JAQQWI010000001">
    <property type="protein sequence ID" value="KAK8040430.1"/>
    <property type="molecule type" value="Genomic_DNA"/>
</dbReference>
<feature type="region of interest" description="Disordered" evidence="1">
    <location>
        <begin position="175"/>
        <end position="216"/>
    </location>
</feature>
<keyword evidence="3" id="KW-1185">Reference proteome</keyword>
<sequence length="216" mass="23981">MPIRSPSSSLERTSLTKPSCCVHSNLPLGFQQQVAQTRLLSLKVGASPDFFSYVASSCRVALGSLFNLTLHANFVPTCAWQRAPPPRFDAIQISNARKETRPRESGRILLYITLPRDAYYPTPPQYNVDCPIEDARHDIQSRFVYQIASCASICSEWSCWRNAFTLQTSPTEPMALGAGEEGGETNMFTTRTNGGEMEERHPPDHQSPTSPPSRSS</sequence>
<protein>
    <submittedName>
        <fullName evidence="2">Uncharacterized protein</fullName>
    </submittedName>
</protein>
<feature type="compositionally biased region" description="Polar residues" evidence="1">
    <location>
        <begin position="206"/>
        <end position="216"/>
    </location>
</feature>
<accession>A0ABR1T390</accession>
<evidence type="ECO:0000313" key="3">
    <source>
        <dbReference type="Proteomes" id="UP001396898"/>
    </source>
</evidence>
<comment type="caution">
    <text evidence="2">The sequence shown here is derived from an EMBL/GenBank/DDBJ whole genome shotgun (WGS) entry which is preliminary data.</text>
</comment>
<evidence type="ECO:0000313" key="2">
    <source>
        <dbReference type="EMBL" id="KAK8040430.1"/>
    </source>
</evidence>
<proteinExistence type="predicted"/>
<gene>
    <name evidence="2" type="ORF">PG991_000218</name>
</gene>
<evidence type="ECO:0000256" key="1">
    <source>
        <dbReference type="SAM" id="MobiDB-lite"/>
    </source>
</evidence>